<name>A0A7Z7FQE7_9HYPH</name>
<protein>
    <submittedName>
        <fullName evidence="1">Uncharacterized protein</fullName>
    </submittedName>
</protein>
<reference evidence="1 2" key="1">
    <citation type="submission" date="2016-10" db="EMBL/GenBank/DDBJ databases">
        <authorList>
            <person name="Varghese N."/>
            <person name="Submissions S."/>
        </authorList>
    </citation>
    <scope>NUCLEOTIDE SEQUENCE [LARGE SCALE GENOMIC DNA]</scope>
    <source>
        <strain evidence="1 2">PDC82</strain>
    </source>
</reference>
<evidence type="ECO:0000313" key="2">
    <source>
        <dbReference type="Proteomes" id="UP000198917"/>
    </source>
</evidence>
<sequence>MIGVTLGIRPQSIGVTGFSASALSPVRALLKAGRNATIFVNGDSTTHAEAGPFQQFAMMLGDLHDAKVILYRCAEWETNATTGPKAYADPVTLRTGKGATRTLYLATLPGGMAGYMLAEQRAAALKIPRPDLCIMHHGHNMQTFEMPGGILSSGRSTLLGPLGHDRMAMASLA</sequence>
<proteinExistence type="predicted"/>
<gene>
    <name evidence="1" type="ORF">SAMN05428983_2907</name>
</gene>
<dbReference type="EMBL" id="FNEW01000002">
    <property type="protein sequence ID" value="SDJ80764.1"/>
    <property type="molecule type" value="Genomic_DNA"/>
</dbReference>
<organism evidence="1 2">
    <name type="scientific">Agrobacterium fabrum</name>
    <dbReference type="NCBI Taxonomy" id="1176649"/>
    <lineage>
        <taxon>Bacteria</taxon>
        <taxon>Pseudomonadati</taxon>
        <taxon>Pseudomonadota</taxon>
        <taxon>Alphaproteobacteria</taxon>
        <taxon>Hyphomicrobiales</taxon>
        <taxon>Rhizobiaceae</taxon>
        <taxon>Rhizobium/Agrobacterium group</taxon>
        <taxon>Agrobacterium</taxon>
        <taxon>Agrobacterium tumefaciens complex</taxon>
    </lineage>
</organism>
<comment type="caution">
    <text evidence="1">The sequence shown here is derived from an EMBL/GenBank/DDBJ whole genome shotgun (WGS) entry which is preliminary data.</text>
</comment>
<dbReference type="Proteomes" id="UP000198917">
    <property type="component" value="Unassembled WGS sequence"/>
</dbReference>
<dbReference type="RefSeq" id="WP_373371961.1">
    <property type="nucleotide sequence ID" value="NZ_CP048559.1"/>
</dbReference>
<dbReference type="AlphaFoldDB" id="A0A7Z7FQE7"/>
<accession>A0A7Z7FQE7</accession>
<evidence type="ECO:0000313" key="1">
    <source>
        <dbReference type="EMBL" id="SDJ80764.1"/>
    </source>
</evidence>